<dbReference type="EMBL" id="JAINUF010000012">
    <property type="protein sequence ID" value="KAJ8344843.1"/>
    <property type="molecule type" value="Genomic_DNA"/>
</dbReference>
<reference evidence="2" key="1">
    <citation type="journal article" date="2023" name="Science">
        <title>Genome structures resolve the early diversification of teleost fishes.</title>
        <authorList>
            <person name="Parey E."/>
            <person name="Louis A."/>
            <person name="Montfort J."/>
            <person name="Bouchez O."/>
            <person name="Roques C."/>
            <person name="Iampietro C."/>
            <person name="Lluch J."/>
            <person name="Castinel A."/>
            <person name="Donnadieu C."/>
            <person name="Desvignes T."/>
            <person name="Floi Bucao C."/>
            <person name="Jouanno E."/>
            <person name="Wen M."/>
            <person name="Mejri S."/>
            <person name="Dirks R."/>
            <person name="Jansen H."/>
            <person name="Henkel C."/>
            <person name="Chen W.J."/>
            <person name="Zahm M."/>
            <person name="Cabau C."/>
            <person name="Klopp C."/>
            <person name="Thompson A.W."/>
            <person name="Robinson-Rechavi M."/>
            <person name="Braasch I."/>
            <person name="Lecointre G."/>
            <person name="Bobe J."/>
            <person name="Postlethwait J.H."/>
            <person name="Berthelot C."/>
            <person name="Roest Crollius H."/>
            <person name="Guiguen Y."/>
        </authorList>
    </citation>
    <scope>NUCLEOTIDE SEQUENCE</scope>
    <source>
        <strain evidence="2">WJC10195</strain>
    </source>
</reference>
<dbReference type="Proteomes" id="UP001152622">
    <property type="component" value="Chromosome 12"/>
</dbReference>
<evidence type="ECO:0000256" key="1">
    <source>
        <dbReference type="SAM" id="MobiDB-lite"/>
    </source>
</evidence>
<feature type="compositionally biased region" description="Polar residues" evidence="1">
    <location>
        <begin position="177"/>
        <end position="188"/>
    </location>
</feature>
<comment type="caution">
    <text evidence="2">The sequence shown here is derived from an EMBL/GenBank/DDBJ whole genome shotgun (WGS) entry which is preliminary data.</text>
</comment>
<gene>
    <name evidence="2" type="ORF">SKAU_G00290360</name>
</gene>
<protein>
    <submittedName>
        <fullName evidence="2">Uncharacterized protein</fullName>
    </submittedName>
</protein>
<evidence type="ECO:0000313" key="3">
    <source>
        <dbReference type="Proteomes" id="UP001152622"/>
    </source>
</evidence>
<proteinExistence type="predicted"/>
<feature type="region of interest" description="Disordered" evidence="1">
    <location>
        <begin position="164"/>
        <end position="188"/>
    </location>
</feature>
<accession>A0A9Q1ETP5</accession>
<dbReference type="AlphaFoldDB" id="A0A9Q1ETP5"/>
<organism evidence="2 3">
    <name type="scientific">Synaphobranchus kaupii</name>
    <name type="common">Kaup's arrowtooth eel</name>
    <dbReference type="NCBI Taxonomy" id="118154"/>
    <lineage>
        <taxon>Eukaryota</taxon>
        <taxon>Metazoa</taxon>
        <taxon>Chordata</taxon>
        <taxon>Craniata</taxon>
        <taxon>Vertebrata</taxon>
        <taxon>Euteleostomi</taxon>
        <taxon>Actinopterygii</taxon>
        <taxon>Neopterygii</taxon>
        <taxon>Teleostei</taxon>
        <taxon>Anguilliformes</taxon>
        <taxon>Synaphobranchidae</taxon>
        <taxon>Synaphobranchus</taxon>
    </lineage>
</organism>
<sequence length="188" mass="20867">MTAAEPKRGNATYAARRKTASSAAGESSRVRRGRVSEPVPMETTKSGEVRSLANGGSRVQEDKKAKGQRDKENITPQPRARLPRPFHHAGRDSKDLIACNVAETTRDRRFKLYDARNPNVHRQRKMPQRCWQGASFWSANQDKCQEKPAGPWRATCLPEVVSRTMDSNAPVGRGRGSTDSNLAGNRGR</sequence>
<keyword evidence="3" id="KW-1185">Reference proteome</keyword>
<name>A0A9Q1ETP5_SYNKA</name>
<evidence type="ECO:0000313" key="2">
    <source>
        <dbReference type="EMBL" id="KAJ8344843.1"/>
    </source>
</evidence>
<feature type="compositionally biased region" description="Basic and acidic residues" evidence="1">
    <location>
        <begin position="59"/>
        <end position="73"/>
    </location>
</feature>
<feature type="region of interest" description="Disordered" evidence="1">
    <location>
        <begin position="1"/>
        <end position="93"/>
    </location>
</feature>